<sequence length="419" mass="43271">MSFFRSVTNPLFASALLVALLRYSGVVRVSPGSLSSLIEPSSIVSVRGVVESAPKRIRGGSYMIPLRCTSVSSRRAVSSASGAVSIIVPARIIDSRSPGGIFTSARGSPAPLVDAGLSVEASVSAWNPYGGGSFRSESIRDCGGWGRGIPGALRRARAEWRRSFRRLLASWGDAGGLLLALLSGMRDGTSPVLAENFRRAGLSHILALSGMHMSLFGGAASAAGGIFGRRAGRFFSLAAVVGFAWFAGLSPSLLRALFFVAVPFVAGAFRLREPDGLALLSLSFLIHSAAVPEHVAEVSFMLSYSSLLGITLLSGAFRSAVSPVIRVPWISSSLSASAAAFVATAPVSVLVFGYASPVGIVSTPVVAPLVVAFIVLGAVSFAASLAAPFLSPFFGGIMNAMYSAVFGASAFFAELSGLP</sequence>
<dbReference type="InterPro" id="IPR052159">
    <property type="entry name" value="Competence_DNA_uptake"/>
</dbReference>
<feature type="transmembrane region" description="Helical" evidence="6">
    <location>
        <begin position="329"/>
        <end position="354"/>
    </location>
</feature>
<evidence type="ECO:0000256" key="4">
    <source>
        <dbReference type="ARBA" id="ARBA00022989"/>
    </source>
</evidence>
<comment type="caution">
    <text evidence="8">The sequence shown here is derived from an EMBL/GenBank/DDBJ whole genome shotgun (WGS) entry which is preliminary data.</text>
</comment>
<dbReference type="eggNOG" id="COG0658">
    <property type="taxonomic scope" value="Bacteria"/>
</dbReference>
<keyword evidence="4 6" id="KW-1133">Transmembrane helix</keyword>
<feature type="transmembrane region" description="Helical" evidence="6">
    <location>
        <begin position="366"/>
        <end position="386"/>
    </location>
</feature>
<keyword evidence="9" id="KW-1185">Reference proteome</keyword>
<proteinExistence type="predicted"/>
<protein>
    <submittedName>
        <fullName evidence="8">ComEC/Rec2-related protein</fullName>
    </submittedName>
</protein>
<dbReference type="EMBL" id="AGRW01000051">
    <property type="protein sequence ID" value="EIC01246.1"/>
    <property type="molecule type" value="Genomic_DNA"/>
</dbReference>
<evidence type="ECO:0000256" key="1">
    <source>
        <dbReference type="ARBA" id="ARBA00004651"/>
    </source>
</evidence>
<feature type="transmembrane region" description="Helical" evidence="6">
    <location>
        <begin position="231"/>
        <end position="247"/>
    </location>
</feature>
<accession>H7EMG1</accession>
<comment type="subcellular location">
    <subcellularLocation>
        <location evidence="1">Cell membrane</location>
        <topology evidence="1">Multi-pass membrane protein</topology>
    </subcellularLocation>
</comment>
<gene>
    <name evidence="8" type="ORF">TresaDRAFT_0383</name>
</gene>
<keyword evidence="2" id="KW-1003">Cell membrane</keyword>
<feature type="transmembrane region" description="Helical" evidence="6">
    <location>
        <begin position="393"/>
        <end position="413"/>
    </location>
</feature>
<dbReference type="OrthoDB" id="9761531at2"/>
<dbReference type="AlphaFoldDB" id="H7EMG1"/>
<evidence type="ECO:0000259" key="7">
    <source>
        <dbReference type="Pfam" id="PF03772"/>
    </source>
</evidence>
<dbReference type="PATRIC" id="fig|907348.3.peg.2140"/>
<evidence type="ECO:0000256" key="3">
    <source>
        <dbReference type="ARBA" id="ARBA00022692"/>
    </source>
</evidence>
<dbReference type="PANTHER" id="PTHR30619">
    <property type="entry name" value="DNA INTERNALIZATION/COMPETENCE PROTEIN COMEC/REC2"/>
    <property type="match status" value="1"/>
</dbReference>
<dbReference type="NCBIfam" id="TIGR00360">
    <property type="entry name" value="ComEC_N-term"/>
    <property type="match status" value="1"/>
</dbReference>
<evidence type="ECO:0000256" key="6">
    <source>
        <dbReference type="SAM" id="Phobius"/>
    </source>
</evidence>
<dbReference type="STRING" id="907348.TresaDRAFT_0383"/>
<keyword evidence="5 6" id="KW-0472">Membrane</keyword>
<dbReference type="PANTHER" id="PTHR30619:SF1">
    <property type="entry name" value="RECOMBINATION PROTEIN 2"/>
    <property type="match status" value="1"/>
</dbReference>
<feature type="transmembrane region" description="Helical" evidence="6">
    <location>
        <begin position="205"/>
        <end position="224"/>
    </location>
</feature>
<dbReference type="Proteomes" id="UP000003571">
    <property type="component" value="Unassembled WGS sequence"/>
</dbReference>
<evidence type="ECO:0000313" key="8">
    <source>
        <dbReference type="EMBL" id="EIC01246.1"/>
    </source>
</evidence>
<organism evidence="8 9">
    <name type="scientific">Treponema saccharophilum DSM 2985</name>
    <dbReference type="NCBI Taxonomy" id="907348"/>
    <lineage>
        <taxon>Bacteria</taxon>
        <taxon>Pseudomonadati</taxon>
        <taxon>Spirochaetota</taxon>
        <taxon>Spirochaetia</taxon>
        <taxon>Spirochaetales</taxon>
        <taxon>Treponemataceae</taxon>
        <taxon>Treponema</taxon>
    </lineage>
</organism>
<dbReference type="GO" id="GO:0005886">
    <property type="term" value="C:plasma membrane"/>
    <property type="evidence" value="ECO:0007669"/>
    <property type="project" value="UniProtKB-SubCell"/>
</dbReference>
<name>H7EMG1_9SPIR</name>
<evidence type="ECO:0000256" key="5">
    <source>
        <dbReference type="ARBA" id="ARBA00023136"/>
    </source>
</evidence>
<evidence type="ECO:0000313" key="9">
    <source>
        <dbReference type="Proteomes" id="UP000003571"/>
    </source>
</evidence>
<dbReference type="Pfam" id="PF03772">
    <property type="entry name" value="Competence"/>
    <property type="match status" value="1"/>
</dbReference>
<feature type="transmembrane region" description="Helical" evidence="6">
    <location>
        <begin position="167"/>
        <end position="185"/>
    </location>
</feature>
<evidence type="ECO:0000256" key="2">
    <source>
        <dbReference type="ARBA" id="ARBA00022475"/>
    </source>
</evidence>
<feature type="transmembrane region" description="Helical" evidence="6">
    <location>
        <begin position="298"/>
        <end position="317"/>
    </location>
</feature>
<keyword evidence="3 6" id="KW-0812">Transmembrane</keyword>
<reference evidence="8 9" key="1">
    <citation type="submission" date="2011-09" db="EMBL/GenBank/DDBJ databases">
        <title>The draft genome of Treponema saccharophilum DSM 2985.</title>
        <authorList>
            <consortium name="US DOE Joint Genome Institute (JGI-PGF)"/>
            <person name="Lucas S."/>
            <person name="Copeland A."/>
            <person name="Lapidus A."/>
            <person name="Glavina del Rio T."/>
            <person name="Dalin E."/>
            <person name="Tice H."/>
            <person name="Bruce D."/>
            <person name="Goodwin L."/>
            <person name="Pitluck S."/>
            <person name="Peters L."/>
            <person name="Kyrpides N."/>
            <person name="Mavromatis K."/>
            <person name="Ivanova N."/>
            <person name="Markowitz V."/>
            <person name="Cheng J.-F."/>
            <person name="Hugenholtz P."/>
            <person name="Woyke T."/>
            <person name="Wu D."/>
            <person name="Gronow S."/>
            <person name="Wellnitz S."/>
            <person name="Brambilla E."/>
            <person name="Klenk H.-P."/>
            <person name="Eisen J.A."/>
        </authorList>
    </citation>
    <scope>NUCLEOTIDE SEQUENCE [LARGE SCALE GENOMIC DNA]</scope>
    <source>
        <strain evidence="8 9">DSM 2985</strain>
    </source>
</reference>
<dbReference type="InterPro" id="IPR004477">
    <property type="entry name" value="ComEC_N"/>
</dbReference>
<feature type="domain" description="ComEC/Rec2-related protein" evidence="7">
    <location>
        <begin position="181"/>
        <end position="416"/>
    </location>
</feature>
<dbReference type="RefSeq" id="WP_002705488.1">
    <property type="nucleotide sequence ID" value="NZ_AGRW01000051.1"/>
</dbReference>